<gene>
    <name evidence="3" type="ORF">GGD89_001259</name>
</gene>
<evidence type="ECO:0000313" key="4">
    <source>
        <dbReference type="Proteomes" id="UP000554286"/>
    </source>
</evidence>
<evidence type="ECO:0000256" key="1">
    <source>
        <dbReference type="SAM" id="MobiDB-lite"/>
    </source>
</evidence>
<accession>A0A7W6W9N8</accession>
<keyword evidence="4" id="KW-1185">Reference proteome</keyword>
<keyword evidence="2" id="KW-0472">Membrane</keyword>
<comment type="caution">
    <text evidence="3">The sequence shown here is derived from an EMBL/GenBank/DDBJ whole genome shotgun (WGS) entry which is preliminary data.</text>
</comment>
<sequence length="125" mass="13224">MSAPSVLPPSGGPLQDPPPTDHDRTARSMVIAVHSLYLAAIPIPLVPLLVGVALAYMARGASAAPWRGHLDQAIATSWICALLFLIGVPLLPFFLLGVIPMTLAVVLLVFRATRGLLRALSWQGV</sequence>
<feature type="transmembrane region" description="Helical" evidence="2">
    <location>
        <begin position="36"/>
        <end position="58"/>
    </location>
</feature>
<organism evidence="3 4">
    <name type="scientific">Roseospira visakhapatnamensis</name>
    <dbReference type="NCBI Taxonomy" id="390880"/>
    <lineage>
        <taxon>Bacteria</taxon>
        <taxon>Pseudomonadati</taxon>
        <taxon>Pseudomonadota</taxon>
        <taxon>Alphaproteobacteria</taxon>
        <taxon>Rhodospirillales</taxon>
        <taxon>Rhodospirillaceae</taxon>
        <taxon>Roseospira</taxon>
    </lineage>
</organism>
<protein>
    <submittedName>
        <fullName evidence="3">Putative membrane protein</fullName>
    </submittedName>
</protein>
<feature type="region of interest" description="Disordered" evidence="1">
    <location>
        <begin position="1"/>
        <end position="22"/>
    </location>
</feature>
<evidence type="ECO:0000256" key="2">
    <source>
        <dbReference type="SAM" id="Phobius"/>
    </source>
</evidence>
<proteinExistence type="predicted"/>
<feature type="compositionally biased region" description="Pro residues" evidence="1">
    <location>
        <begin position="1"/>
        <end position="18"/>
    </location>
</feature>
<dbReference type="AlphaFoldDB" id="A0A7W6W9N8"/>
<reference evidence="3 4" key="1">
    <citation type="submission" date="2020-08" db="EMBL/GenBank/DDBJ databases">
        <title>Genome sequencing of Purple Non-Sulfur Bacteria from various extreme environments.</title>
        <authorList>
            <person name="Mayer M."/>
        </authorList>
    </citation>
    <scope>NUCLEOTIDE SEQUENCE [LARGE SCALE GENOMIC DNA]</scope>
    <source>
        <strain evidence="3 4">JA131</strain>
    </source>
</reference>
<name>A0A7W6W9N8_9PROT</name>
<keyword evidence="2" id="KW-1133">Transmembrane helix</keyword>
<evidence type="ECO:0000313" key="3">
    <source>
        <dbReference type="EMBL" id="MBB4265637.1"/>
    </source>
</evidence>
<keyword evidence="2" id="KW-0812">Transmembrane</keyword>
<feature type="transmembrane region" description="Helical" evidence="2">
    <location>
        <begin position="93"/>
        <end position="110"/>
    </location>
</feature>
<dbReference type="Proteomes" id="UP000554286">
    <property type="component" value="Unassembled WGS sequence"/>
</dbReference>
<dbReference type="RefSeq" id="WP_184043257.1">
    <property type="nucleotide sequence ID" value="NZ_JACIGK010000007.1"/>
</dbReference>
<dbReference type="EMBL" id="JACIGK010000007">
    <property type="protein sequence ID" value="MBB4265637.1"/>
    <property type="molecule type" value="Genomic_DNA"/>
</dbReference>